<evidence type="ECO:0000256" key="1">
    <source>
        <dbReference type="SAM" id="MobiDB-lite"/>
    </source>
</evidence>
<gene>
    <name evidence="2" type="ORF">SAMN04487998_0022</name>
</gene>
<reference evidence="3" key="1">
    <citation type="submission" date="2016-10" db="EMBL/GenBank/DDBJ databases">
        <authorList>
            <person name="Varghese N."/>
            <person name="Submissions S."/>
        </authorList>
    </citation>
    <scope>NUCLEOTIDE SEQUENCE [LARGE SCALE GENOMIC DNA]</scope>
    <source>
        <strain evidence="3">DSM 15310</strain>
    </source>
</reference>
<feature type="compositionally biased region" description="Pro residues" evidence="1">
    <location>
        <begin position="22"/>
        <end position="35"/>
    </location>
</feature>
<dbReference type="EMBL" id="FOHS01000016">
    <property type="protein sequence ID" value="SEU08984.1"/>
    <property type="molecule type" value="Genomic_DNA"/>
</dbReference>
<organism evidence="2 3">
    <name type="scientific">Hymenobacter actinosclerus</name>
    <dbReference type="NCBI Taxonomy" id="82805"/>
    <lineage>
        <taxon>Bacteria</taxon>
        <taxon>Pseudomonadati</taxon>
        <taxon>Bacteroidota</taxon>
        <taxon>Cytophagia</taxon>
        <taxon>Cytophagales</taxon>
        <taxon>Hymenobacteraceae</taxon>
        <taxon>Hymenobacter</taxon>
    </lineage>
</organism>
<dbReference type="AlphaFoldDB" id="A0A1I0JFV4"/>
<protein>
    <recommendedName>
        <fullName evidence="4">Polysaccharide deacetylase</fullName>
    </recommendedName>
</protein>
<dbReference type="STRING" id="82805.SAMN04487998_0022"/>
<dbReference type="Proteomes" id="UP000198697">
    <property type="component" value="Unassembled WGS sequence"/>
</dbReference>
<dbReference type="Gene3D" id="3.20.20.370">
    <property type="entry name" value="Glycoside hydrolase/deacetylase"/>
    <property type="match status" value="1"/>
</dbReference>
<accession>A0A1I0JFV4</accession>
<evidence type="ECO:0008006" key="4">
    <source>
        <dbReference type="Google" id="ProtNLM"/>
    </source>
</evidence>
<keyword evidence="3" id="KW-1185">Reference proteome</keyword>
<name>A0A1I0JFV4_9BACT</name>
<evidence type="ECO:0000313" key="3">
    <source>
        <dbReference type="Proteomes" id="UP000198697"/>
    </source>
</evidence>
<proteinExistence type="predicted"/>
<dbReference type="InterPro" id="IPR011330">
    <property type="entry name" value="Glyco_hydro/deAcase_b/a-brl"/>
</dbReference>
<evidence type="ECO:0000313" key="2">
    <source>
        <dbReference type="EMBL" id="SEU08984.1"/>
    </source>
</evidence>
<dbReference type="RefSeq" id="WP_218144636.1">
    <property type="nucleotide sequence ID" value="NZ_FOHS01000016.1"/>
</dbReference>
<sequence>GSRQEPIPGSALIPFGTTTPTITPPTVPAPTPPTTPVTSQKARITFTFAAPVANATARVAPTLYNKSRVLNFEEDDSPVAAYTDLYPLLKGGTRNGQRYPGLRFTDGTGRNRAYTAAVAINGHNTYNNSVWLDAGPNHDKSRLLWAQAQELLDNGWDIENHSDLHTGDNPAQQLATLDALIAQRLRGYKPGVHIVPSNSGGYPTAAFAAGYSAVSSNSQSDKLPMLPLYNANRVALSALPAANTPFVYNRYQADALGSESNPALLNRLKTLSNDLMAPGSTSSEVYLQRVFTHGLDFNVLADWLTYTQSIAQDRLWVTTLREFAEYRLVSSQVVKTEALSGKTLTVDLDYSQVGATTRFQNLTLLVDSPGTVTSITVTGADSATYNVNTKMVNVFRGPLAATTPSPSVPAPPTTLAPDGGCAGTGSLLREQWDNVAGADLASVPTT</sequence>
<dbReference type="SUPFAM" id="SSF88713">
    <property type="entry name" value="Glycoside hydrolase/deacetylase"/>
    <property type="match status" value="1"/>
</dbReference>
<feature type="region of interest" description="Disordered" evidence="1">
    <location>
        <begin position="1"/>
        <end position="38"/>
    </location>
</feature>
<dbReference type="GO" id="GO:0005975">
    <property type="term" value="P:carbohydrate metabolic process"/>
    <property type="evidence" value="ECO:0007669"/>
    <property type="project" value="InterPro"/>
</dbReference>
<feature type="non-terminal residue" evidence="2">
    <location>
        <position position="446"/>
    </location>
</feature>
<feature type="non-terminal residue" evidence="2">
    <location>
        <position position="1"/>
    </location>
</feature>